<dbReference type="GO" id="GO:0016706">
    <property type="term" value="F:2-oxoglutarate-dependent dioxygenase activity"/>
    <property type="evidence" value="ECO:0007669"/>
    <property type="project" value="UniProtKB-ARBA"/>
</dbReference>
<evidence type="ECO:0000313" key="1">
    <source>
        <dbReference type="EMBL" id="GHH81121.1"/>
    </source>
</evidence>
<dbReference type="InterPro" id="IPR008775">
    <property type="entry name" value="Phytyl_CoA_dOase-like"/>
</dbReference>
<evidence type="ECO:0008006" key="3">
    <source>
        <dbReference type="Google" id="ProtNLM"/>
    </source>
</evidence>
<dbReference type="SUPFAM" id="SSF51197">
    <property type="entry name" value="Clavaminate synthase-like"/>
    <property type="match status" value="1"/>
</dbReference>
<keyword evidence="2" id="KW-1185">Reference proteome</keyword>
<sequence length="261" mass="28636">MTPSRQPADAADLTSTSTGATAAADREAFWRDGVVRWDGVLTPQQVADLRISVEKAFFSAGRPAEGVRDLSERQGEPLDLALLQKVDLWQSDATCEAQVRRPDLVPRVEALLGGPVRLFRDHSFYKAAGKGERSRLVLHQDNRYWHLDPPDAVTVWMALDDATLENGCVQYVHGSHRWGRVEHTRPEEGAVLVEAHSDQEPVAYPVPAGSALVHHANTLHGSGPNLTSGPRRAYALVFVRADATVRGRPMTDFPLAADLVK</sequence>
<protein>
    <recommendedName>
        <fullName evidence="3">Phytanoyl-CoA dioxygenase family protein</fullName>
    </recommendedName>
</protein>
<dbReference type="RefSeq" id="WP_189933522.1">
    <property type="nucleotide sequence ID" value="NZ_BNCD01000010.1"/>
</dbReference>
<evidence type="ECO:0000313" key="2">
    <source>
        <dbReference type="Proteomes" id="UP000603708"/>
    </source>
</evidence>
<dbReference type="AlphaFoldDB" id="A0A919GBT6"/>
<accession>A0A919GBT6</accession>
<reference evidence="1" key="2">
    <citation type="submission" date="2020-09" db="EMBL/GenBank/DDBJ databases">
        <authorList>
            <person name="Sun Q."/>
            <person name="Ohkuma M."/>
        </authorList>
    </citation>
    <scope>NUCLEOTIDE SEQUENCE</scope>
    <source>
        <strain evidence="1">JCM 5069</strain>
    </source>
</reference>
<dbReference type="GO" id="GO:0005506">
    <property type="term" value="F:iron ion binding"/>
    <property type="evidence" value="ECO:0007669"/>
    <property type="project" value="UniProtKB-ARBA"/>
</dbReference>
<reference evidence="1" key="1">
    <citation type="journal article" date="2014" name="Int. J. Syst. Evol. Microbiol.">
        <title>Complete genome sequence of Corynebacterium casei LMG S-19264T (=DSM 44701T), isolated from a smear-ripened cheese.</title>
        <authorList>
            <consortium name="US DOE Joint Genome Institute (JGI-PGF)"/>
            <person name="Walter F."/>
            <person name="Albersmeier A."/>
            <person name="Kalinowski J."/>
            <person name="Ruckert C."/>
        </authorList>
    </citation>
    <scope>NUCLEOTIDE SEQUENCE</scope>
    <source>
        <strain evidence="1">JCM 5069</strain>
    </source>
</reference>
<dbReference type="PANTHER" id="PTHR20883:SF48">
    <property type="entry name" value="ECTOINE DIOXYGENASE"/>
    <property type="match status" value="1"/>
</dbReference>
<dbReference type="Proteomes" id="UP000603708">
    <property type="component" value="Unassembled WGS sequence"/>
</dbReference>
<organism evidence="1 2">
    <name type="scientific">Streptomyces sulfonofaciens</name>
    <dbReference type="NCBI Taxonomy" id="68272"/>
    <lineage>
        <taxon>Bacteria</taxon>
        <taxon>Bacillati</taxon>
        <taxon>Actinomycetota</taxon>
        <taxon>Actinomycetes</taxon>
        <taxon>Kitasatosporales</taxon>
        <taxon>Streptomycetaceae</taxon>
        <taxon>Streptomyces</taxon>
    </lineage>
</organism>
<dbReference type="PANTHER" id="PTHR20883">
    <property type="entry name" value="PHYTANOYL-COA DIOXYGENASE DOMAIN CONTAINING 1"/>
    <property type="match status" value="1"/>
</dbReference>
<name>A0A919GBT6_9ACTN</name>
<proteinExistence type="predicted"/>
<dbReference type="EMBL" id="BNCD01000010">
    <property type="protein sequence ID" value="GHH81121.1"/>
    <property type="molecule type" value="Genomic_DNA"/>
</dbReference>
<dbReference type="Gene3D" id="2.60.120.620">
    <property type="entry name" value="q2cbj1_9rhob like domain"/>
    <property type="match status" value="1"/>
</dbReference>
<dbReference type="Pfam" id="PF05721">
    <property type="entry name" value="PhyH"/>
    <property type="match status" value="1"/>
</dbReference>
<comment type="caution">
    <text evidence="1">The sequence shown here is derived from an EMBL/GenBank/DDBJ whole genome shotgun (WGS) entry which is preliminary data.</text>
</comment>
<gene>
    <name evidence="1" type="ORF">GCM10018793_37890</name>
</gene>